<reference evidence="2" key="1">
    <citation type="submission" date="2022-11" db="UniProtKB">
        <authorList>
            <consortium name="WormBaseParasite"/>
        </authorList>
    </citation>
    <scope>IDENTIFICATION</scope>
</reference>
<keyword evidence="1" id="KW-1185">Reference proteome</keyword>
<protein>
    <submittedName>
        <fullName evidence="2">Uncharacterized protein</fullName>
    </submittedName>
</protein>
<dbReference type="WBParaSite" id="nRc.2.0.1.t35139-RA">
    <property type="protein sequence ID" value="nRc.2.0.1.t35139-RA"/>
    <property type="gene ID" value="nRc.2.0.1.g35139"/>
</dbReference>
<dbReference type="Proteomes" id="UP000887565">
    <property type="component" value="Unplaced"/>
</dbReference>
<name>A0A915KB41_ROMCU</name>
<evidence type="ECO:0000313" key="1">
    <source>
        <dbReference type="Proteomes" id="UP000887565"/>
    </source>
</evidence>
<organism evidence="1 2">
    <name type="scientific">Romanomermis culicivorax</name>
    <name type="common">Nematode worm</name>
    <dbReference type="NCBI Taxonomy" id="13658"/>
    <lineage>
        <taxon>Eukaryota</taxon>
        <taxon>Metazoa</taxon>
        <taxon>Ecdysozoa</taxon>
        <taxon>Nematoda</taxon>
        <taxon>Enoplea</taxon>
        <taxon>Dorylaimia</taxon>
        <taxon>Mermithida</taxon>
        <taxon>Mermithoidea</taxon>
        <taxon>Mermithidae</taxon>
        <taxon>Romanomermis</taxon>
    </lineage>
</organism>
<proteinExistence type="predicted"/>
<accession>A0A915KB41</accession>
<evidence type="ECO:0000313" key="2">
    <source>
        <dbReference type="WBParaSite" id="nRc.2.0.1.t35139-RA"/>
    </source>
</evidence>
<sequence>MKTVKIYESKNACTSEEIVEAKSDKHIWLSLTVAELGWWRCWDTKVAELGRCRCWDGGGVGTVPKSSTIVKK</sequence>
<dbReference type="AlphaFoldDB" id="A0A915KB41"/>